<feature type="domain" description="Peptidase M11 gametolysin" evidence="2">
    <location>
        <begin position="202"/>
        <end position="452"/>
    </location>
</feature>
<dbReference type="eggNOG" id="ENOG502SQF5">
    <property type="taxonomic scope" value="Eukaryota"/>
</dbReference>
<keyword evidence="4" id="KW-1185">Reference proteome</keyword>
<dbReference type="Pfam" id="PF05548">
    <property type="entry name" value="Peptidase_M11"/>
    <property type="match status" value="1"/>
</dbReference>
<dbReference type="RefSeq" id="XP_005849667.1">
    <property type="nucleotide sequence ID" value="XM_005849605.1"/>
</dbReference>
<dbReference type="EMBL" id="GL433839">
    <property type="protein sequence ID" value="EFN57565.1"/>
    <property type="molecule type" value="Genomic_DNA"/>
</dbReference>
<evidence type="ECO:0000259" key="2">
    <source>
        <dbReference type="Pfam" id="PF05548"/>
    </source>
</evidence>
<keyword evidence="1" id="KW-0732">Signal</keyword>
<gene>
    <name evidence="3" type="ORF">CHLNCDRAFT_57321</name>
</gene>
<dbReference type="InParanoid" id="E1Z9Q5"/>
<accession>E1Z9Q5</accession>
<dbReference type="GeneID" id="17356970"/>
<dbReference type="InterPro" id="IPR008752">
    <property type="entry name" value="Peptidase_M11"/>
</dbReference>
<evidence type="ECO:0000256" key="1">
    <source>
        <dbReference type="SAM" id="SignalP"/>
    </source>
</evidence>
<dbReference type="AlphaFoldDB" id="E1Z9Q5"/>
<evidence type="ECO:0000313" key="3">
    <source>
        <dbReference type="EMBL" id="EFN57565.1"/>
    </source>
</evidence>
<dbReference type="Proteomes" id="UP000008141">
    <property type="component" value="Unassembled WGS sequence"/>
</dbReference>
<evidence type="ECO:0000313" key="4">
    <source>
        <dbReference type="Proteomes" id="UP000008141"/>
    </source>
</evidence>
<feature type="chain" id="PRO_5003155981" evidence="1">
    <location>
        <begin position="25"/>
        <end position="636"/>
    </location>
</feature>
<sequence>MAPAQLVTWVLLATCLGGLHVAAARSKPLRELLHSQTDTWTGTAIVISKDMLGEPDERLLTLRTDQGRHMHVLANTSQAAGILSGMRIQVTGRWRQARAVASSIDEAADDRSGGAAGGAEAAAGQPAGSFQVHAITAHWPDSRPMPLQSISAEPGNAVVAAATAGTVSPAAAATLSTNGLVAAELSVLVIPIVAATSDGQACPGTQLPSLSAEQVRRVVLEESNPGGATVGSTYRQCSHGKTRLTAANSLVADPVRLPCNGTSFGVPWTFSKCDFDDFNGWADAANEAVQRQLAAAGTSLGSYPAWVGGSYWGSPQVITHELGHNLFMGHAGAGGGGSSGGGGGDGASWFDAYGDDTDAMGYCCTDRCFNTPHAWQAGWLSVRQLDGASLAPGYPLALALPSRGLSAQGGVRIVPSWAPGVEPLFLGYRTATGIDTNLGSLAGRVHCYSAAIQHTYDAAPTTWLASLGAANQSWTHPAPSAGLVVRVTSLSRDSAAVTVCRRAGKETAASCAAGLDSDCNGLQLAASDSAMSAAAGSQRCAGAECGSLRQAVLGSAAASAETCSAGTAARTARLSLLSWLHSLLRLAGCSCSGGGVAWRCSGWGAAGRADAEGAGALVAAEGAEVAMRQFTATLPM</sequence>
<organism evidence="4">
    <name type="scientific">Chlorella variabilis</name>
    <name type="common">Green alga</name>
    <dbReference type="NCBI Taxonomy" id="554065"/>
    <lineage>
        <taxon>Eukaryota</taxon>
        <taxon>Viridiplantae</taxon>
        <taxon>Chlorophyta</taxon>
        <taxon>core chlorophytes</taxon>
        <taxon>Trebouxiophyceae</taxon>
        <taxon>Chlorellales</taxon>
        <taxon>Chlorellaceae</taxon>
        <taxon>Chlorella clade</taxon>
        <taxon>Chlorella</taxon>
    </lineage>
</organism>
<reference evidence="3 4" key="1">
    <citation type="journal article" date="2010" name="Plant Cell">
        <title>The Chlorella variabilis NC64A genome reveals adaptation to photosymbiosis, coevolution with viruses, and cryptic sex.</title>
        <authorList>
            <person name="Blanc G."/>
            <person name="Duncan G."/>
            <person name="Agarkova I."/>
            <person name="Borodovsky M."/>
            <person name="Gurnon J."/>
            <person name="Kuo A."/>
            <person name="Lindquist E."/>
            <person name="Lucas S."/>
            <person name="Pangilinan J."/>
            <person name="Polle J."/>
            <person name="Salamov A."/>
            <person name="Terry A."/>
            <person name="Yamada T."/>
            <person name="Dunigan D.D."/>
            <person name="Grigoriev I.V."/>
            <person name="Claverie J.M."/>
            <person name="Van Etten J.L."/>
        </authorList>
    </citation>
    <scope>NUCLEOTIDE SEQUENCE [LARGE SCALE GENOMIC DNA]</scope>
    <source>
        <strain evidence="3 4">NC64A</strain>
    </source>
</reference>
<dbReference type="KEGG" id="cvr:CHLNCDRAFT_57321"/>
<protein>
    <submittedName>
        <fullName evidence="3">Expressed protein</fullName>
    </submittedName>
</protein>
<proteinExistence type="predicted"/>
<feature type="signal peptide" evidence="1">
    <location>
        <begin position="1"/>
        <end position="24"/>
    </location>
</feature>
<name>E1Z9Q5_CHLVA</name>